<dbReference type="SUPFAM" id="SSF51445">
    <property type="entry name" value="(Trans)glycosidases"/>
    <property type="match status" value="1"/>
</dbReference>
<evidence type="ECO:0000256" key="1">
    <source>
        <dbReference type="ARBA" id="ARBA00007806"/>
    </source>
</evidence>
<dbReference type="Pfam" id="PF21365">
    <property type="entry name" value="Glyco_hydro_31_3rd"/>
    <property type="match status" value="1"/>
</dbReference>
<dbReference type="Proteomes" id="UP000315971">
    <property type="component" value="Unassembled WGS sequence"/>
</dbReference>
<dbReference type="PANTHER" id="PTHR43863:SF2">
    <property type="entry name" value="MALTASE-GLUCOAMYLASE"/>
    <property type="match status" value="1"/>
</dbReference>
<dbReference type="Gene3D" id="2.60.40.1760">
    <property type="entry name" value="glycosyl hydrolase (family 31)"/>
    <property type="match status" value="1"/>
</dbReference>
<keyword evidence="2" id="KW-0378">Hydrolase</keyword>
<dbReference type="GO" id="GO:0030246">
    <property type="term" value="F:carbohydrate binding"/>
    <property type="evidence" value="ECO:0007669"/>
    <property type="project" value="InterPro"/>
</dbReference>
<evidence type="ECO:0000313" key="8">
    <source>
        <dbReference type="EMBL" id="SMO48584.1"/>
    </source>
</evidence>
<feature type="signal peptide" evidence="3">
    <location>
        <begin position="1"/>
        <end position="20"/>
    </location>
</feature>
<sequence>MFRIVFKSIFFLFITVSVFAQQNQKKPFYKESFNDGVLPAGWYIPKVGNWDPQWVVTNQPYPGSYQYQQQAPPIASKSRGYHLQYQAGYFTDEDVDKGWVKKNKYPDGYVVSAPINCSDKSSVILRFQHTFRWWDYHPNNTAGLMLGVSTDSIHWQQWDMRHEVKSATDMFTPLKEEINISRWAAGQPKVFLRFYWKGLQAWYWMVDDIELCEADKKDIGVVRLISPSESGNQFSRHDELQIRIRNNGTDAVAEKFIVTAWNSDKLIATKEIDAAAKIMASGEERDIAFTDIDLSKSPVHKLSFDVKLSGDENPSNNTIRQTVSSKASVLGKLERWSKLTNGIELQSGSTKLKVLFYKNDIFRIWLTPDGEFSDPAGSDIIIDQKVYNPSLKITEDAKNIFISSTACKLQIQKSPILFSLSDNKGKNIWTEKSPLTFGAKTVQQLNYHQDEYFYGGGMQNGYFSHKDSLILIEKGGGWDNGGRANPAPFYMSSRGYGALRNTFDAGVYDFTKYMTLTHNENRFDCYYFVGDNLKKILDEYTSVTGRPFMPARWQLSMGDANCYNKKGTTPDVISKIADEYIKHDMPRGWILPNDGYGCGYTKLDSTVTELHKRGFYTGLWTENGVEKIATEVGTYGTRICKLDVAWVGPGYKYALDGCRAAYEGIEKNSDARGFVWSVMGWAGTHRYSVVWSGDQKGNWEYIRFHIPTLIGSGLSAQNCATGDVDGIFGGSAKTYVRDLQWKCFTPVFMVMSGWAKKDKQPWVYGEPYTSINRKYLQLKMRLTPYMYTLMHESYQTGTPAVRGLMLEYPNDPVTMGKATQYEYLLGKSFLVAPVYKDTSIRDSIYLPEGKWIDYWDGKLYQGKQWLNGYHAPLEKLPLFVKSGSIIPMYPQMNYDGEKPLDTLSLDIYSDGASSYELYEDDGVTREHRKGIYATTPISAEQKATGLTVNIAAIKGNYKGMLQQRAYSLFVHSNKKPVAVLVNGKICSSWTFDAKDKSGVITINTQSLPVKSDTRIVIQMIKV</sequence>
<evidence type="ECO:0000256" key="2">
    <source>
        <dbReference type="RuleBase" id="RU361185"/>
    </source>
</evidence>
<keyword evidence="2" id="KW-0326">Glycosidase</keyword>
<evidence type="ECO:0008006" key="10">
    <source>
        <dbReference type="Google" id="ProtNLM"/>
    </source>
</evidence>
<dbReference type="InterPro" id="IPR000322">
    <property type="entry name" value="Glyco_hydro_31_TIM"/>
</dbReference>
<organism evidence="8 9">
    <name type="scientific">Solitalea koreensis</name>
    <dbReference type="NCBI Taxonomy" id="543615"/>
    <lineage>
        <taxon>Bacteria</taxon>
        <taxon>Pseudomonadati</taxon>
        <taxon>Bacteroidota</taxon>
        <taxon>Sphingobacteriia</taxon>
        <taxon>Sphingobacteriales</taxon>
        <taxon>Sphingobacteriaceae</taxon>
        <taxon>Solitalea</taxon>
    </lineage>
</organism>
<dbReference type="Pfam" id="PF13802">
    <property type="entry name" value="Gal_mutarotas_2"/>
    <property type="match status" value="1"/>
</dbReference>
<protein>
    <recommendedName>
        <fullName evidence="10">Alpha-glucosidase, glycosyl hydrolase family GH31</fullName>
    </recommendedName>
</protein>
<evidence type="ECO:0000256" key="3">
    <source>
        <dbReference type="SAM" id="SignalP"/>
    </source>
</evidence>
<dbReference type="Gene3D" id="3.20.20.80">
    <property type="entry name" value="Glycosidases"/>
    <property type="match status" value="1"/>
</dbReference>
<evidence type="ECO:0000259" key="7">
    <source>
        <dbReference type="Pfam" id="PF21365"/>
    </source>
</evidence>
<feature type="domain" description="DUF5110" evidence="6">
    <location>
        <begin position="902"/>
        <end position="971"/>
    </location>
</feature>
<dbReference type="InterPro" id="IPR017853">
    <property type="entry name" value="GH"/>
</dbReference>
<evidence type="ECO:0000259" key="6">
    <source>
        <dbReference type="Pfam" id="PF17137"/>
    </source>
</evidence>
<dbReference type="RefSeq" id="WP_142601973.1">
    <property type="nucleotide sequence ID" value="NZ_FXSZ01000002.1"/>
</dbReference>
<feature type="domain" description="Glycoside hydrolase family 31 TIM barrel" evidence="4">
    <location>
        <begin position="653"/>
        <end position="789"/>
    </location>
</feature>
<feature type="domain" description="Glycosyl hydrolase family 31 C-terminal" evidence="7">
    <location>
        <begin position="797"/>
        <end position="886"/>
    </location>
</feature>
<dbReference type="PANTHER" id="PTHR43863">
    <property type="entry name" value="HYDROLASE, PUTATIVE (AFU_ORTHOLOGUE AFUA_1G03140)-RELATED"/>
    <property type="match status" value="1"/>
</dbReference>
<dbReference type="InterPro" id="IPR033403">
    <property type="entry name" value="DUF5110"/>
</dbReference>
<dbReference type="Gene3D" id="2.60.40.1180">
    <property type="entry name" value="Golgi alpha-mannosidase II"/>
    <property type="match status" value="2"/>
</dbReference>
<evidence type="ECO:0000259" key="4">
    <source>
        <dbReference type="Pfam" id="PF01055"/>
    </source>
</evidence>
<proteinExistence type="inferred from homology"/>
<evidence type="ECO:0000259" key="5">
    <source>
        <dbReference type="Pfam" id="PF13802"/>
    </source>
</evidence>
<gene>
    <name evidence="8" type="ORF">SAMN06265350_102369</name>
</gene>
<dbReference type="InterPro" id="IPR051816">
    <property type="entry name" value="Glycosyl_Hydrolase_31"/>
</dbReference>
<dbReference type="InterPro" id="IPR013780">
    <property type="entry name" value="Glyco_hydro_b"/>
</dbReference>
<dbReference type="InterPro" id="IPR011013">
    <property type="entry name" value="Gal_mutarotase_sf_dom"/>
</dbReference>
<dbReference type="GO" id="GO:0004553">
    <property type="term" value="F:hydrolase activity, hydrolyzing O-glycosyl compounds"/>
    <property type="evidence" value="ECO:0007669"/>
    <property type="project" value="InterPro"/>
</dbReference>
<dbReference type="CDD" id="cd14752">
    <property type="entry name" value="GH31_N"/>
    <property type="match status" value="1"/>
</dbReference>
<keyword evidence="9" id="KW-1185">Reference proteome</keyword>
<reference evidence="8 9" key="1">
    <citation type="submission" date="2017-05" db="EMBL/GenBank/DDBJ databases">
        <authorList>
            <person name="Varghese N."/>
            <person name="Submissions S."/>
        </authorList>
    </citation>
    <scope>NUCLEOTIDE SEQUENCE [LARGE SCALE GENOMIC DNA]</scope>
    <source>
        <strain evidence="8 9">DSM 21342</strain>
    </source>
</reference>
<evidence type="ECO:0000313" key="9">
    <source>
        <dbReference type="Proteomes" id="UP000315971"/>
    </source>
</evidence>
<dbReference type="CDD" id="cd06596">
    <property type="entry name" value="GH31_CPE1046"/>
    <property type="match status" value="1"/>
</dbReference>
<keyword evidence="3" id="KW-0732">Signal</keyword>
<accession>A0A521BN59</accession>
<comment type="similarity">
    <text evidence="1 2">Belongs to the glycosyl hydrolase 31 family.</text>
</comment>
<dbReference type="EMBL" id="FXSZ01000002">
    <property type="protein sequence ID" value="SMO48584.1"/>
    <property type="molecule type" value="Genomic_DNA"/>
</dbReference>
<dbReference type="AlphaFoldDB" id="A0A521BN59"/>
<dbReference type="OrthoDB" id="176168at2"/>
<name>A0A521BN59_9SPHI</name>
<dbReference type="SUPFAM" id="SSF74650">
    <property type="entry name" value="Galactose mutarotase-like"/>
    <property type="match status" value="1"/>
</dbReference>
<dbReference type="GO" id="GO:0005975">
    <property type="term" value="P:carbohydrate metabolic process"/>
    <property type="evidence" value="ECO:0007669"/>
    <property type="project" value="InterPro"/>
</dbReference>
<dbReference type="InterPro" id="IPR048395">
    <property type="entry name" value="Glyco_hydro_31_C"/>
</dbReference>
<dbReference type="SUPFAM" id="SSF51011">
    <property type="entry name" value="Glycosyl hydrolase domain"/>
    <property type="match status" value="1"/>
</dbReference>
<feature type="chain" id="PRO_5022101733" description="Alpha-glucosidase, glycosyl hydrolase family GH31" evidence="3">
    <location>
        <begin position="21"/>
        <end position="1022"/>
    </location>
</feature>
<dbReference type="Pfam" id="PF17137">
    <property type="entry name" value="DUF5110"/>
    <property type="match status" value="1"/>
</dbReference>
<dbReference type="InterPro" id="IPR025887">
    <property type="entry name" value="Glyco_hydro_31_N_dom"/>
</dbReference>
<dbReference type="Pfam" id="PF01055">
    <property type="entry name" value="Glyco_hydro_31_2nd"/>
    <property type="match status" value="1"/>
</dbReference>
<feature type="domain" description="Glycoside hydrolase family 31 N-terminal" evidence="5">
    <location>
        <begin position="352"/>
        <end position="504"/>
    </location>
</feature>